<keyword evidence="1" id="KW-0472">Membrane</keyword>
<organism evidence="2 3">
    <name type="scientific">Rodentibacter genomosp. 1</name>
    <dbReference type="NCBI Taxonomy" id="1908264"/>
    <lineage>
        <taxon>Bacteria</taxon>
        <taxon>Pseudomonadati</taxon>
        <taxon>Pseudomonadota</taxon>
        <taxon>Gammaproteobacteria</taxon>
        <taxon>Pasteurellales</taxon>
        <taxon>Pasteurellaceae</taxon>
        <taxon>Rodentibacter</taxon>
    </lineage>
</organism>
<comment type="caution">
    <text evidence="2">The sequence shown here is derived from an EMBL/GenBank/DDBJ whole genome shotgun (WGS) entry which is preliminary data.</text>
</comment>
<reference evidence="2 3" key="1">
    <citation type="submission" date="2016-10" db="EMBL/GenBank/DDBJ databases">
        <title>Rodentibacter gen. nov. and new species.</title>
        <authorList>
            <person name="Christensen H."/>
        </authorList>
    </citation>
    <scope>NUCLEOTIDE SEQUENCE [LARGE SCALE GENOMIC DNA]</scope>
    <source>
        <strain evidence="3">ppn416</strain>
    </source>
</reference>
<evidence type="ECO:0008006" key="4">
    <source>
        <dbReference type="Google" id="ProtNLM"/>
    </source>
</evidence>
<dbReference type="EMBL" id="MLHN01000008">
    <property type="protein sequence ID" value="OOF50891.1"/>
    <property type="molecule type" value="Genomic_DNA"/>
</dbReference>
<dbReference type="AlphaFoldDB" id="A0A1V3J6K8"/>
<name>A0A1V3J6K8_9PAST</name>
<evidence type="ECO:0000256" key="1">
    <source>
        <dbReference type="SAM" id="Phobius"/>
    </source>
</evidence>
<sequence>MRFTELFTNADGRLSTTASIQFWGFIAATGVLLYSVYLDKPYVPEMFSTFLFACVGTAATKGVANALSRQRENRRESE</sequence>
<keyword evidence="1" id="KW-0812">Transmembrane</keyword>
<feature type="transmembrane region" description="Helical" evidence="1">
    <location>
        <begin position="20"/>
        <end position="37"/>
    </location>
</feature>
<protein>
    <recommendedName>
        <fullName evidence="4">DUF2644 domain-containing protein</fullName>
    </recommendedName>
</protein>
<dbReference type="STRING" id="1908264.BKK54_04115"/>
<feature type="transmembrane region" description="Helical" evidence="1">
    <location>
        <begin position="49"/>
        <end position="67"/>
    </location>
</feature>
<keyword evidence="1" id="KW-1133">Transmembrane helix</keyword>
<accession>A0A1V3J6K8</accession>
<dbReference type="Proteomes" id="UP000188481">
    <property type="component" value="Unassembled WGS sequence"/>
</dbReference>
<gene>
    <name evidence="2" type="ORF">BKK54_04115</name>
</gene>
<evidence type="ECO:0000313" key="2">
    <source>
        <dbReference type="EMBL" id="OOF50891.1"/>
    </source>
</evidence>
<dbReference type="InterPro" id="IPR020300">
    <property type="entry name" value="DUF2644"/>
</dbReference>
<keyword evidence="3" id="KW-1185">Reference proteome</keyword>
<dbReference type="Pfam" id="PF10841">
    <property type="entry name" value="DUF2644"/>
    <property type="match status" value="1"/>
</dbReference>
<dbReference type="RefSeq" id="WP_077541809.1">
    <property type="nucleotide sequence ID" value="NZ_MLHN01000008.1"/>
</dbReference>
<proteinExistence type="predicted"/>
<evidence type="ECO:0000313" key="3">
    <source>
        <dbReference type="Proteomes" id="UP000188481"/>
    </source>
</evidence>